<keyword evidence="1" id="KW-0067">ATP-binding</keyword>
<dbReference type="Proteomes" id="UP000284842">
    <property type="component" value="Unassembled WGS sequence"/>
</dbReference>
<feature type="region of interest" description="Disordered" evidence="2">
    <location>
        <begin position="128"/>
        <end position="161"/>
    </location>
</feature>
<name>A0A409YY14_9AGAR</name>
<dbReference type="Gene3D" id="3.40.50.300">
    <property type="entry name" value="P-loop containing nucleotide triphosphate hydrolases"/>
    <property type="match status" value="1"/>
</dbReference>
<comment type="similarity">
    <text evidence="1">Belongs to the helicase family.</text>
</comment>
<evidence type="ECO:0000313" key="5">
    <source>
        <dbReference type="Proteomes" id="UP000284842"/>
    </source>
</evidence>
<protein>
    <recommendedName>
        <fullName evidence="1">ATP-dependent DNA helicase</fullName>
        <ecNumber evidence="1">5.6.2.3</ecNumber>
    </recommendedName>
</protein>
<dbReference type="GO" id="GO:0006310">
    <property type="term" value="P:DNA recombination"/>
    <property type="evidence" value="ECO:0007669"/>
    <property type="project" value="UniProtKB-KW"/>
</dbReference>
<evidence type="ECO:0000256" key="1">
    <source>
        <dbReference type="RuleBase" id="RU363044"/>
    </source>
</evidence>
<dbReference type="GO" id="GO:0000723">
    <property type="term" value="P:telomere maintenance"/>
    <property type="evidence" value="ECO:0007669"/>
    <property type="project" value="InterPro"/>
</dbReference>
<keyword evidence="1" id="KW-0347">Helicase</keyword>
<dbReference type="SUPFAM" id="SSF52540">
    <property type="entry name" value="P-loop containing nucleoside triphosphate hydrolases"/>
    <property type="match status" value="2"/>
</dbReference>
<dbReference type="InParanoid" id="A0A409YY14"/>
<dbReference type="InterPro" id="IPR010285">
    <property type="entry name" value="DNA_helicase_pif1-like_DEAD"/>
</dbReference>
<dbReference type="OrthoDB" id="3247165at2759"/>
<keyword evidence="1" id="KW-0547">Nucleotide-binding</keyword>
<keyword evidence="1" id="KW-0227">DNA damage</keyword>
<feature type="non-terminal residue" evidence="4">
    <location>
        <position position="1"/>
    </location>
</feature>
<dbReference type="GO" id="GO:0043139">
    <property type="term" value="F:5'-3' DNA helicase activity"/>
    <property type="evidence" value="ECO:0007669"/>
    <property type="project" value="UniProtKB-EC"/>
</dbReference>
<dbReference type="PANTHER" id="PTHR47642">
    <property type="entry name" value="ATP-DEPENDENT DNA HELICASE"/>
    <property type="match status" value="1"/>
</dbReference>
<keyword evidence="1" id="KW-0378">Hydrolase</keyword>
<evidence type="ECO:0000313" key="4">
    <source>
        <dbReference type="EMBL" id="PPR07900.1"/>
    </source>
</evidence>
<keyword evidence="1" id="KW-0233">DNA recombination</keyword>
<comment type="catalytic activity">
    <reaction evidence="1">
        <text>ATP + H2O = ADP + phosphate + H(+)</text>
        <dbReference type="Rhea" id="RHEA:13065"/>
        <dbReference type="ChEBI" id="CHEBI:15377"/>
        <dbReference type="ChEBI" id="CHEBI:15378"/>
        <dbReference type="ChEBI" id="CHEBI:30616"/>
        <dbReference type="ChEBI" id="CHEBI:43474"/>
        <dbReference type="ChEBI" id="CHEBI:456216"/>
        <dbReference type="EC" id="5.6.2.3"/>
    </reaction>
</comment>
<dbReference type="STRING" id="181874.A0A409YY14"/>
<comment type="cofactor">
    <cofactor evidence="1">
        <name>Mg(2+)</name>
        <dbReference type="ChEBI" id="CHEBI:18420"/>
    </cofactor>
</comment>
<feature type="domain" description="DNA helicase Pif1-like DEAD-box helicase" evidence="3">
    <location>
        <begin position="455"/>
        <end position="661"/>
    </location>
</feature>
<evidence type="ECO:0000259" key="3">
    <source>
        <dbReference type="Pfam" id="PF05970"/>
    </source>
</evidence>
<feature type="compositionally biased region" description="Basic and acidic residues" evidence="2">
    <location>
        <begin position="1015"/>
        <end position="1029"/>
    </location>
</feature>
<feature type="compositionally biased region" description="Basic residues" evidence="2">
    <location>
        <begin position="1056"/>
        <end position="1066"/>
    </location>
</feature>
<dbReference type="EMBL" id="NHTK01000307">
    <property type="protein sequence ID" value="PPR07900.1"/>
    <property type="molecule type" value="Genomic_DNA"/>
</dbReference>
<dbReference type="GO" id="GO:0005524">
    <property type="term" value="F:ATP binding"/>
    <property type="evidence" value="ECO:0007669"/>
    <property type="project" value="UniProtKB-KW"/>
</dbReference>
<keyword evidence="5" id="KW-1185">Reference proteome</keyword>
<dbReference type="EC" id="5.6.2.3" evidence="1"/>
<reference evidence="4 5" key="1">
    <citation type="journal article" date="2018" name="Evol. Lett.">
        <title>Horizontal gene cluster transfer increased hallucinogenic mushroom diversity.</title>
        <authorList>
            <person name="Reynolds H.T."/>
            <person name="Vijayakumar V."/>
            <person name="Gluck-Thaler E."/>
            <person name="Korotkin H.B."/>
            <person name="Matheny P.B."/>
            <person name="Slot J.C."/>
        </authorList>
    </citation>
    <scope>NUCLEOTIDE SEQUENCE [LARGE SCALE GENOMIC DNA]</scope>
    <source>
        <strain evidence="4 5">2629</strain>
    </source>
</reference>
<accession>A0A409YY14</accession>
<feature type="region of interest" description="Disordered" evidence="2">
    <location>
        <begin position="1015"/>
        <end position="1072"/>
    </location>
</feature>
<dbReference type="InterPro" id="IPR027417">
    <property type="entry name" value="P-loop_NTPase"/>
</dbReference>
<evidence type="ECO:0000256" key="2">
    <source>
        <dbReference type="SAM" id="MobiDB-lite"/>
    </source>
</evidence>
<proteinExistence type="inferred from homology"/>
<gene>
    <name evidence="4" type="ORF">CVT24_002813</name>
</gene>
<sequence>RNEFGIRNRNQSSHNCVFYIFEKLGNDRSAKAELGGPMICMYLLGNPDHYTSHKFIPFYWQTFVNEAKRAFDPEHDEKYAKVVLGKRRGKVVGLTPVQDYIYRSDELEHVSLYEFIRCYERLHIAGKNKRKRPDNTDETNTGHSEDDDDGHTSKEDISISTEAFSDISNEDQLDEEMENLPKDTPALKLPKNAYRFKIKHPNYDTKAMKFVKRNEMRVPNFLGSHLPRKDQGDQEHYCATMLCLFKPWRSGFDLKKADDLWTNAFNNHKFDMNERTLMNHFNIRYECMDSRDDHQAQMKKEAGGNPFNNWIPDNEGAEMINEDCHAIDGGIGVSEGKGLLEFCQAYLSKLNQMNKVKTTLEGMDWCTPLRRSQPLLDENFTPSCQRSGTEWEYIIDAAKKNITDERIKSAENSQVSTSHVPNRVKVVTKDDFLRSTFPADKHRDIQAECIEKFSLNKEQERAFRIISNHARSLGSDQLKMYLGGMGGTGKSQVLKAIIYFFKEHKEPHRFVVVAPTGTAAALIEGSTYHSMFGISDRGKAQPINTIKQKLKGVEYIFLDEVSMLSAKDLERIDKQLKKINNNKDCAFGGMNMVFAGDFAQLPPAFGGEKTSLYSRAIGATATDEVSQAEAAGKALWHQVTTVVILRQNMRQSKQSASDTQLRTLLENIRYKSCTPNDLLFAQSLISSNGQNVPNINKDEFRNASIITGTNRNKDEINRLGTIRFAEETGQSLTHFFSQDSEIVSAREGKRIRTFAKINPDIQQHLWDQAPSYTDNHVPGKISLCNGLPVMIRYNYATELSMTKGQEAFVSGWQSHLGHNGENILDTLFVRLKDPPSNVQIDGLPQNVVPLYPLTADVACTMPNGKKYTIQRKQVHVLPNFAMTDYASQGKTRKYNPVDLLSLRSHQGYYTALSRSSTAQGTLILKGFDINHMTGGCSGSLRQEFRELELLDAITVLQYDDKLPDSIRGETRNRLIKTYRAYKGDHFVPSGVHKAIRWNKRNPFLEPVILTTHRNNDEKKNMQDTERTDLNTHTIPQNGKRRRSGISLPTTPDGATLRKKRNIRKSSPRMEPGLVWQNNSCAQITNIAKKAAATNGSEDDDDDDDDDSLPYSIAIGLHPVKTLTLREHKIGREFRMIIFGRVLPSSIASEYQDYPANIGRFYNEGKVHYVFQLGLPLNASDVMKKAYRYQMGEIRVMLGNIWLSTYSSDLVLSNTSEGTLPFDVISPPVYNITPTQNLGPVVFDKRDPVSVHNHPIFPQDRVFDLDQNRRPNSDAVELLNGNAVALFEGTLKKVRFFANEIRIIAQERHMPSKPI</sequence>
<keyword evidence="1" id="KW-0234">DNA repair</keyword>
<dbReference type="InterPro" id="IPR051055">
    <property type="entry name" value="PIF1_helicase"/>
</dbReference>
<dbReference type="Pfam" id="PF05970">
    <property type="entry name" value="PIF1"/>
    <property type="match status" value="1"/>
</dbReference>
<comment type="caution">
    <text evidence="4">The sequence shown here is derived from an EMBL/GenBank/DDBJ whole genome shotgun (WGS) entry which is preliminary data.</text>
</comment>
<dbReference type="GO" id="GO:0016887">
    <property type="term" value="F:ATP hydrolysis activity"/>
    <property type="evidence" value="ECO:0007669"/>
    <property type="project" value="RHEA"/>
</dbReference>
<dbReference type="GO" id="GO:0006281">
    <property type="term" value="P:DNA repair"/>
    <property type="evidence" value="ECO:0007669"/>
    <property type="project" value="UniProtKB-KW"/>
</dbReference>
<organism evidence="4 5">
    <name type="scientific">Panaeolus cyanescens</name>
    <dbReference type="NCBI Taxonomy" id="181874"/>
    <lineage>
        <taxon>Eukaryota</taxon>
        <taxon>Fungi</taxon>
        <taxon>Dikarya</taxon>
        <taxon>Basidiomycota</taxon>
        <taxon>Agaricomycotina</taxon>
        <taxon>Agaricomycetes</taxon>
        <taxon>Agaricomycetidae</taxon>
        <taxon>Agaricales</taxon>
        <taxon>Agaricineae</taxon>
        <taxon>Galeropsidaceae</taxon>
        <taxon>Panaeolus</taxon>
    </lineage>
</organism>